<feature type="compositionally biased region" description="Polar residues" evidence="1">
    <location>
        <begin position="286"/>
        <end position="305"/>
    </location>
</feature>
<protein>
    <recommendedName>
        <fullName evidence="5">GDNF/GAS1 domain-containing protein</fullName>
    </recommendedName>
</protein>
<feature type="compositionally biased region" description="Polar residues" evidence="1">
    <location>
        <begin position="252"/>
        <end position="274"/>
    </location>
</feature>
<feature type="region of interest" description="Disordered" evidence="1">
    <location>
        <begin position="237"/>
        <end position="321"/>
    </location>
</feature>
<dbReference type="EMBL" id="GEDC01031583">
    <property type="protein sequence ID" value="JAS05715.1"/>
    <property type="molecule type" value="Transcribed_RNA"/>
</dbReference>
<name>A0A1B6BXN5_9HEMI</name>
<organism evidence="3">
    <name type="scientific">Clastoptera arizonana</name>
    <name type="common">Arizona spittle bug</name>
    <dbReference type="NCBI Taxonomy" id="38151"/>
    <lineage>
        <taxon>Eukaryota</taxon>
        <taxon>Metazoa</taxon>
        <taxon>Ecdysozoa</taxon>
        <taxon>Arthropoda</taxon>
        <taxon>Hexapoda</taxon>
        <taxon>Insecta</taxon>
        <taxon>Pterygota</taxon>
        <taxon>Neoptera</taxon>
        <taxon>Paraneoptera</taxon>
        <taxon>Hemiptera</taxon>
        <taxon>Auchenorrhyncha</taxon>
        <taxon>Cercopoidea</taxon>
        <taxon>Clastopteridae</taxon>
        <taxon>Clastoptera</taxon>
    </lineage>
</organism>
<dbReference type="PANTHER" id="PTHR33964">
    <property type="entry name" value="RE45066P-RELATED"/>
    <property type="match status" value="1"/>
</dbReference>
<dbReference type="AlphaFoldDB" id="A0A1B6BXN5"/>
<reference evidence="3" key="1">
    <citation type="submission" date="2015-12" db="EMBL/GenBank/DDBJ databases">
        <title>De novo transcriptome assembly of four potential Pierce s Disease insect vectors from Arizona vineyards.</title>
        <authorList>
            <person name="Tassone E.E."/>
        </authorList>
    </citation>
    <scope>NUCLEOTIDE SEQUENCE</scope>
</reference>
<sequence>MFQFGTMNFLRIMIFSTISLSSITLVKAQCTKQFQQSCTKLADPLLKDPRLIYPDNLADVDQVCSTWSQFVNCVKIYTEKCFTDERLKEFNKAVENPVIMVHDLCATSNYQTEYLKHAKCMKATLTEDSHCGRHYRNLVAQVSAGETNKMNMCCSHHRFRECVLDQTSRTCDRDAGPFAHQMLDKALSFLREQCSSYIPSPKECPGADFYFTGRTDDGTVVETSLLNTKPSIGATTMVGKSSDFESEPTWVSMPSQTRPGGTSKSPDWSNQPSPTWMPGKGRPGEQTVTSDTISTHTESSNTRSSYGRGMNWPSSEATTGSSWKVTGRYQTEAPWYPSRPGNQMMIDNDIDEPNQQGLGSRNVAQSRFSQFKALYLFKLVLLIVIFTR</sequence>
<accession>A0A1B6BXN5</accession>
<evidence type="ECO:0000313" key="4">
    <source>
        <dbReference type="EMBL" id="JAS25410.1"/>
    </source>
</evidence>
<proteinExistence type="predicted"/>
<evidence type="ECO:0000256" key="2">
    <source>
        <dbReference type="SAM" id="SignalP"/>
    </source>
</evidence>
<dbReference type="PANTHER" id="PTHR33964:SF9">
    <property type="match status" value="1"/>
</dbReference>
<keyword evidence="2" id="KW-0732">Signal</keyword>
<feature type="compositionally biased region" description="Polar residues" evidence="1">
    <location>
        <begin position="312"/>
        <end position="321"/>
    </location>
</feature>
<feature type="signal peptide" evidence="2">
    <location>
        <begin position="1"/>
        <end position="28"/>
    </location>
</feature>
<evidence type="ECO:0000313" key="3">
    <source>
        <dbReference type="EMBL" id="JAS05715.1"/>
    </source>
</evidence>
<evidence type="ECO:0000256" key="1">
    <source>
        <dbReference type="SAM" id="MobiDB-lite"/>
    </source>
</evidence>
<dbReference type="EMBL" id="GEDC01011888">
    <property type="protein sequence ID" value="JAS25410.1"/>
    <property type="molecule type" value="Transcribed_RNA"/>
</dbReference>
<feature type="chain" id="PRO_5008580019" description="GDNF/GAS1 domain-containing protein" evidence="2">
    <location>
        <begin position="29"/>
        <end position="388"/>
    </location>
</feature>
<gene>
    <name evidence="3" type="ORF">g.23532</name>
    <name evidence="4" type="ORF">g.23533</name>
</gene>
<evidence type="ECO:0008006" key="5">
    <source>
        <dbReference type="Google" id="ProtNLM"/>
    </source>
</evidence>